<dbReference type="AlphaFoldDB" id="A0AAD6QIP8"/>
<protein>
    <submittedName>
        <fullName evidence="1">Uncharacterized protein</fullName>
    </submittedName>
</protein>
<accession>A0AAD6QIP8</accession>
<dbReference type="Proteomes" id="UP001164929">
    <property type="component" value="Chromosome 7"/>
</dbReference>
<sequence length="55" mass="6439">MAFQSPSPSKVLGSNFYYRSWASSINDEILERELLMQMNRLLQEAKLLGREHCLH</sequence>
<reference evidence="1" key="1">
    <citation type="journal article" date="2023" name="Mol. Ecol. Resour.">
        <title>Chromosome-level genome assembly of a triploid poplar Populus alba 'Berolinensis'.</title>
        <authorList>
            <person name="Chen S."/>
            <person name="Yu Y."/>
            <person name="Wang X."/>
            <person name="Wang S."/>
            <person name="Zhang T."/>
            <person name="Zhou Y."/>
            <person name="He R."/>
            <person name="Meng N."/>
            <person name="Wang Y."/>
            <person name="Liu W."/>
            <person name="Liu Z."/>
            <person name="Liu J."/>
            <person name="Guo Q."/>
            <person name="Huang H."/>
            <person name="Sederoff R.R."/>
            <person name="Wang G."/>
            <person name="Qu G."/>
            <person name="Chen S."/>
        </authorList>
    </citation>
    <scope>NUCLEOTIDE SEQUENCE</scope>
    <source>
        <strain evidence="1">SC-2020</strain>
    </source>
</reference>
<gene>
    <name evidence="1" type="ORF">NC653_019360</name>
</gene>
<comment type="caution">
    <text evidence="1">The sequence shown here is derived from an EMBL/GenBank/DDBJ whole genome shotgun (WGS) entry which is preliminary data.</text>
</comment>
<proteinExistence type="predicted"/>
<organism evidence="1 2">
    <name type="scientific">Populus alba x Populus x berolinensis</name>
    <dbReference type="NCBI Taxonomy" id="444605"/>
    <lineage>
        <taxon>Eukaryota</taxon>
        <taxon>Viridiplantae</taxon>
        <taxon>Streptophyta</taxon>
        <taxon>Embryophyta</taxon>
        <taxon>Tracheophyta</taxon>
        <taxon>Spermatophyta</taxon>
        <taxon>Magnoliopsida</taxon>
        <taxon>eudicotyledons</taxon>
        <taxon>Gunneridae</taxon>
        <taxon>Pentapetalae</taxon>
        <taxon>rosids</taxon>
        <taxon>fabids</taxon>
        <taxon>Malpighiales</taxon>
        <taxon>Salicaceae</taxon>
        <taxon>Saliceae</taxon>
        <taxon>Populus</taxon>
    </lineage>
</organism>
<keyword evidence="2" id="KW-1185">Reference proteome</keyword>
<evidence type="ECO:0000313" key="2">
    <source>
        <dbReference type="Proteomes" id="UP001164929"/>
    </source>
</evidence>
<name>A0AAD6QIP8_9ROSI</name>
<dbReference type="EMBL" id="JAQIZT010000007">
    <property type="protein sequence ID" value="KAJ6991123.1"/>
    <property type="molecule type" value="Genomic_DNA"/>
</dbReference>
<evidence type="ECO:0000313" key="1">
    <source>
        <dbReference type="EMBL" id="KAJ6991123.1"/>
    </source>
</evidence>